<comment type="catalytic activity">
    <reaction evidence="13">
        <text>D-fructose(out) = D-fructose(in)</text>
        <dbReference type="Rhea" id="RHEA:60372"/>
        <dbReference type="ChEBI" id="CHEBI:37721"/>
    </reaction>
    <physiologicalReaction direction="left-to-right" evidence="13">
        <dbReference type="Rhea" id="RHEA:60373"/>
    </physiologicalReaction>
</comment>
<evidence type="ECO:0000256" key="5">
    <source>
        <dbReference type="ARBA" id="ARBA00022692"/>
    </source>
</evidence>
<keyword evidence="6 16" id="KW-1133">Transmembrane helix</keyword>
<accession>A0A078B578</accession>
<dbReference type="PROSITE" id="PS50850">
    <property type="entry name" value="MFS"/>
    <property type="match status" value="1"/>
</dbReference>
<dbReference type="InterPro" id="IPR005829">
    <property type="entry name" value="Sugar_transporter_CS"/>
</dbReference>
<dbReference type="InterPro" id="IPR036259">
    <property type="entry name" value="MFS_trans_sf"/>
</dbReference>
<feature type="transmembrane region" description="Helical" evidence="16">
    <location>
        <begin position="271"/>
        <end position="290"/>
    </location>
</feature>
<dbReference type="OMA" id="PRWLYKM"/>
<comment type="catalytic activity">
    <reaction evidence="12">
        <text>D-glucosamine(out) = D-glucosamine(in)</text>
        <dbReference type="Rhea" id="RHEA:78423"/>
        <dbReference type="ChEBI" id="CHEBI:58723"/>
    </reaction>
    <physiologicalReaction direction="left-to-right" evidence="12">
        <dbReference type="Rhea" id="RHEA:78424"/>
    </physiologicalReaction>
</comment>
<evidence type="ECO:0000256" key="15">
    <source>
        <dbReference type="RuleBase" id="RU003346"/>
    </source>
</evidence>
<dbReference type="InterPro" id="IPR005828">
    <property type="entry name" value="MFS_sugar_transport-like"/>
</dbReference>
<dbReference type="PANTHER" id="PTHR48020:SF12">
    <property type="entry name" value="PROTON MYO-INOSITOL COTRANSPORTER"/>
    <property type="match status" value="1"/>
</dbReference>
<feature type="transmembrane region" description="Helical" evidence="16">
    <location>
        <begin position="440"/>
        <end position="461"/>
    </location>
</feature>
<evidence type="ECO:0000256" key="13">
    <source>
        <dbReference type="ARBA" id="ARBA00044710"/>
    </source>
</evidence>
<comment type="catalytic activity">
    <reaction evidence="11">
        <text>D-mannose(out) = D-mannose(in)</text>
        <dbReference type="Rhea" id="RHEA:78391"/>
        <dbReference type="ChEBI" id="CHEBI:4208"/>
    </reaction>
    <physiologicalReaction direction="left-to-right" evidence="11">
        <dbReference type="Rhea" id="RHEA:78392"/>
    </physiologicalReaction>
</comment>
<evidence type="ECO:0000259" key="17">
    <source>
        <dbReference type="PROSITE" id="PS50850"/>
    </source>
</evidence>
<evidence type="ECO:0000256" key="7">
    <source>
        <dbReference type="ARBA" id="ARBA00023136"/>
    </source>
</evidence>
<evidence type="ECO:0000256" key="16">
    <source>
        <dbReference type="SAM" id="Phobius"/>
    </source>
</evidence>
<dbReference type="OrthoDB" id="433512at2759"/>
<sequence length="513" mass="57702">MNTRSSEDILRPESTGLRKTTQAYNKSKLGFLAFAGSLGGICLGYNTCIIASALIFIEKDFPTITNTVRQLFVSLTIACAAIGAIFGGILADRIGRKTTIIVSDLFLILGPGILWSTGTLKYLLLGRVLIGFGLGISALVSTIFLSETAPSRIRGAVVGMYQVMIALGVFFAFGASLLAFKWKLMVGLGLFPAALQFLLVGFFLQETPYFLQHQKEDILAEHHMREYYNTGSDRGSQEFYFDVGALRQFQNEEGNIIKSYSEIFSKYRRNLNIGCMLHILQQLSGINIILYYGPQILRDAGFGNNQDSRVFFGFLFLGLIYLLSSIFALFKIDTVGRRELMLRCLPFIVISMLLVTTSMFLRHYFDYWKLSGLTSFFGAVVFLMFYSNGFQIQPWLIASEIFPVHIKGQANGLISFVNWSFNFLLTSLFFAMTLSDLGKVITYSVLAVINLFSIWFAYNYVGETKGLIISECIKLYQHYSGSETFKHSKEAITRMLDNASQNQQHPHFIHNQV</sequence>
<dbReference type="SUPFAM" id="SSF103473">
    <property type="entry name" value="MFS general substrate transporter"/>
    <property type="match status" value="1"/>
</dbReference>
<feature type="transmembrane region" description="Helical" evidence="16">
    <location>
        <begin position="69"/>
        <end position="91"/>
    </location>
</feature>
<dbReference type="Gene3D" id="1.20.1250.20">
    <property type="entry name" value="MFS general substrate transporter like domains"/>
    <property type="match status" value="1"/>
</dbReference>
<dbReference type="PANTHER" id="PTHR48020">
    <property type="entry name" value="PROTON MYO-INOSITOL COTRANSPORTER"/>
    <property type="match status" value="1"/>
</dbReference>
<evidence type="ECO:0000256" key="10">
    <source>
        <dbReference type="ARBA" id="ARBA00044656"/>
    </source>
</evidence>
<feature type="domain" description="Major facilitator superfamily (MFS) profile" evidence="17">
    <location>
        <begin position="32"/>
        <end position="465"/>
    </location>
</feature>
<evidence type="ECO:0000313" key="18">
    <source>
        <dbReference type="EMBL" id="CDW88412.1"/>
    </source>
</evidence>
<keyword evidence="7 16" id="KW-0472">Membrane</keyword>
<dbReference type="PROSITE" id="PS00217">
    <property type="entry name" value="SUGAR_TRANSPORT_2"/>
    <property type="match status" value="1"/>
</dbReference>
<keyword evidence="4 15" id="KW-0813">Transport</keyword>
<proteinExistence type="inferred from homology"/>
<feature type="transmembrane region" description="Helical" evidence="16">
    <location>
        <begin position="342"/>
        <end position="361"/>
    </location>
</feature>
<organism evidence="18 19">
    <name type="scientific">Stylonychia lemnae</name>
    <name type="common">Ciliate</name>
    <dbReference type="NCBI Taxonomy" id="5949"/>
    <lineage>
        <taxon>Eukaryota</taxon>
        <taxon>Sar</taxon>
        <taxon>Alveolata</taxon>
        <taxon>Ciliophora</taxon>
        <taxon>Intramacronucleata</taxon>
        <taxon>Spirotrichea</taxon>
        <taxon>Stichotrichia</taxon>
        <taxon>Sporadotrichida</taxon>
        <taxon>Oxytrichidae</taxon>
        <taxon>Stylonychinae</taxon>
        <taxon>Stylonychia</taxon>
    </lineage>
</organism>
<comment type="subunit">
    <text evidence="3">Homodimer.</text>
</comment>
<comment type="subcellular location">
    <subcellularLocation>
        <location evidence="1">Membrane</location>
        <topology evidence="1">Multi-pass membrane protein</topology>
    </subcellularLocation>
</comment>
<feature type="transmembrane region" description="Helical" evidence="16">
    <location>
        <begin position="367"/>
        <end position="386"/>
    </location>
</feature>
<dbReference type="InterPro" id="IPR050814">
    <property type="entry name" value="Myo-inositol_Transporter"/>
</dbReference>
<evidence type="ECO:0000256" key="6">
    <source>
        <dbReference type="ARBA" id="ARBA00022989"/>
    </source>
</evidence>
<dbReference type="PRINTS" id="PR00171">
    <property type="entry name" value="SUGRTRNSPORT"/>
</dbReference>
<evidence type="ECO:0000256" key="1">
    <source>
        <dbReference type="ARBA" id="ARBA00004141"/>
    </source>
</evidence>
<dbReference type="EMBL" id="CCKQ01016538">
    <property type="protein sequence ID" value="CDW88412.1"/>
    <property type="molecule type" value="Genomic_DNA"/>
</dbReference>
<dbReference type="Pfam" id="PF00083">
    <property type="entry name" value="Sugar_tr"/>
    <property type="match status" value="1"/>
</dbReference>
<feature type="transmembrane region" description="Helical" evidence="16">
    <location>
        <begin position="98"/>
        <end position="116"/>
    </location>
</feature>
<dbReference type="GO" id="GO:0022857">
    <property type="term" value="F:transmembrane transporter activity"/>
    <property type="evidence" value="ECO:0007669"/>
    <property type="project" value="InterPro"/>
</dbReference>
<name>A0A078B578_STYLE</name>
<dbReference type="GO" id="GO:0016020">
    <property type="term" value="C:membrane"/>
    <property type="evidence" value="ECO:0007669"/>
    <property type="project" value="UniProtKB-SubCell"/>
</dbReference>
<feature type="transmembrane region" description="Helical" evidence="16">
    <location>
        <begin position="184"/>
        <end position="204"/>
    </location>
</feature>
<evidence type="ECO:0000313" key="19">
    <source>
        <dbReference type="Proteomes" id="UP000039865"/>
    </source>
</evidence>
<evidence type="ECO:0000256" key="2">
    <source>
        <dbReference type="ARBA" id="ARBA00010992"/>
    </source>
</evidence>
<dbReference type="NCBIfam" id="TIGR00879">
    <property type="entry name" value="SP"/>
    <property type="match status" value="1"/>
</dbReference>
<comment type="catalytic activity">
    <reaction evidence="10">
        <text>D-xylose(out) = D-xylose(in)</text>
        <dbReference type="Rhea" id="RHEA:78427"/>
        <dbReference type="ChEBI" id="CHEBI:53455"/>
    </reaction>
    <physiologicalReaction direction="left-to-right" evidence="10">
        <dbReference type="Rhea" id="RHEA:78428"/>
    </physiologicalReaction>
</comment>
<reference evidence="18 19" key="1">
    <citation type="submission" date="2014-06" db="EMBL/GenBank/DDBJ databases">
        <authorList>
            <person name="Swart Estienne"/>
        </authorList>
    </citation>
    <scope>NUCLEOTIDE SEQUENCE [LARGE SCALE GENOMIC DNA]</scope>
    <source>
        <strain evidence="18 19">130c</strain>
    </source>
</reference>
<evidence type="ECO:0000256" key="8">
    <source>
        <dbReference type="ARBA" id="ARBA00044637"/>
    </source>
</evidence>
<comment type="catalytic activity">
    <reaction evidence="9">
        <text>D-glucose(out) = D-glucose(in)</text>
        <dbReference type="Rhea" id="RHEA:60376"/>
        <dbReference type="ChEBI" id="CHEBI:4167"/>
    </reaction>
    <physiologicalReaction direction="left-to-right" evidence="9">
        <dbReference type="Rhea" id="RHEA:60377"/>
    </physiologicalReaction>
</comment>
<dbReference type="Proteomes" id="UP000039865">
    <property type="component" value="Unassembled WGS sequence"/>
</dbReference>
<comment type="catalytic activity">
    <reaction evidence="8">
        <text>D-galactose(in) = D-galactose(out)</text>
        <dbReference type="Rhea" id="RHEA:34915"/>
        <dbReference type="ChEBI" id="CHEBI:4139"/>
    </reaction>
    <physiologicalReaction direction="right-to-left" evidence="8">
        <dbReference type="Rhea" id="RHEA:34917"/>
    </physiologicalReaction>
</comment>
<dbReference type="InterPro" id="IPR003663">
    <property type="entry name" value="Sugar/inositol_transpt"/>
</dbReference>
<keyword evidence="19" id="KW-1185">Reference proteome</keyword>
<dbReference type="PROSITE" id="PS00216">
    <property type="entry name" value="SUGAR_TRANSPORT_1"/>
    <property type="match status" value="1"/>
</dbReference>
<dbReference type="InterPro" id="IPR020846">
    <property type="entry name" value="MFS_dom"/>
</dbReference>
<evidence type="ECO:0000256" key="9">
    <source>
        <dbReference type="ARBA" id="ARBA00044648"/>
    </source>
</evidence>
<feature type="transmembrane region" description="Helical" evidence="16">
    <location>
        <begin position="416"/>
        <end position="434"/>
    </location>
</feature>
<feature type="transmembrane region" description="Helical" evidence="16">
    <location>
        <begin position="157"/>
        <end position="178"/>
    </location>
</feature>
<evidence type="ECO:0000256" key="4">
    <source>
        <dbReference type="ARBA" id="ARBA00022448"/>
    </source>
</evidence>
<comment type="similarity">
    <text evidence="2 15">Belongs to the major facilitator superfamily. Sugar transporter (TC 2.A.1.1) family.</text>
</comment>
<gene>
    <name evidence="18" type="primary">Contig5023.g5374</name>
    <name evidence="18" type="ORF">STYLEM_17533</name>
</gene>
<feature type="transmembrane region" description="Helical" evidence="16">
    <location>
        <begin position="310"/>
        <end position="330"/>
    </location>
</feature>
<feature type="transmembrane region" description="Helical" evidence="16">
    <location>
        <begin position="29"/>
        <end position="57"/>
    </location>
</feature>
<evidence type="ECO:0000256" key="14">
    <source>
        <dbReference type="ARBA" id="ARBA00044780"/>
    </source>
</evidence>
<evidence type="ECO:0000256" key="12">
    <source>
        <dbReference type="ARBA" id="ARBA00044668"/>
    </source>
</evidence>
<protein>
    <recommendedName>
        <fullName evidence="14">Hexose transporter 1</fullName>
    </recommendedName>
</protein>
<feature type="transmembrane region" description="Helical" evidence="16">
    <location>
        <begin position="122"/>
        <end position="145"/>
    </location>
</feature>
<dbReference type="InParanoid" id="A0A078B578"/>
<keyword evidence="5 16" id="KW-0812">Transmembrane</keyword>
<evidence type="ECO:0000256" key="11">
    <source>
        <dbReference type="ARBA" id="ARBA00044662"/>
    </source>
</evidence>
<dbReference type="AlphaFoldDB" id="A0A078B578"/>
<evidence type="ECO:0000256" key="3">
    <source>
        <dbReference type="ARBA" id="ARBA00011738"/>
    </source>
</evidence>